<dbReference type="Proteomes" id="UP000248326">
    <property type="component" value="Unassembled WGS sequence"/>
</dbReference>
<keyword evidence="2" id="KW-1185">Reference proteome</keyword>
<organism evidence="1 2">
    <name type="scientific">Deinococcus yavapaiensis KR-236</name>
    <dbReference type="NCBI Taxonomy" id="694435"/>
    <lineage>
        <taxon>Bacteria</taxon>
        <taxon>Thermotogati</taxon>
        <taxon>Deinococcota</taxon>
        <taxon>Deinococci</taxon>
        <taxon>Deinococcales</taxon>
        <taxon>Deinococcaceae</taxon>
        <taxon>Deinococcus</taxon>
    </lineage>
</organism>
<protein>
    <submittedName>
        <fullName evidence="1">Uncharacterized protein</fullName>
    </submittedName>
</protein>
<comment type="caution">
    <text evidence="1">The sequence shown here is derived from an EMBL/GenBank/DDBJ whole genome shotgun (WGS) entry which is preliminary data.</text>
</comment>
<name>A0A318SJS0_9DEIO</name>
<dbReference type="EMBL" id="QJSX01000005">
    <property type="protein sequence ID" value="PYE54536.1"/>
    <property type="molecule type" value="Genomic_DNA"/>
</dbReference>
<gene>
    <name evidence="1" type="ORF">DES52_105174</name>
</gene>
<proteinExistence type="predicted"/>
<evidence type="ECO:0000313" key="2">
    <source>
        <dbReference type="Proteomes" id="UP000248326"/>
    </source>
</evidence>
<evidence type="ECO:0000313" key="1">
    <source>
        <dbReference type="EMBL" id="PYE54536.1"/>
    </source>
</evidence>
<reference evidence="1 2" key="1">
    <citation type="submission" date="2018-06" db="EMBL/GenBank/DDBJ databases">
        <title>Genomic Encyclopedia of Type Strains, Phase IV (KMG-IV): sequencing the most valuable type-strain genomes for metagenomic binning, comparative biology and taxonomic classification.</title>
        <authorList>
            <person name="Goeker M."/>
        </authorList>
    </citation>
    <scope>NUCLEOTIDE SEQUENCE [LARGE SCALE GENOMIC DNA]</scope>
    <source>
        <strain evidence="1 2">DSM 18048</strain>
    </source>
</reference>
<accession>A0A318SJS0</accession>
<dbReference type="OrthoDB" id="10012286at2"/>
<dbReference type="RefSeq" id="WP_110886304.1">
    <property type="nucleotide sequence ID" value="NZ_QJSX01000005.1"/>
</dbReference>
<dbReference type="AlphaFoldDB" id="A0A318SJS0"/>
<sequence length="61" mass="6924">MSVDVSAFTKRVRNHDEFTPRSDDVRGQKRRAASTTACDSDFADLTRDYRHLLAHIDNSVA</sequence>